<dbReference type="PROSITE" id="PS50026">
    <property type="entry name" value="EGF_3"/>
    <property type="match status" value="4"/>
</dbReference>
<feature type="domain" description="ZP" evidence="8">
    <location>
        <begin position="246"/>
        <end position="379"/>
    </location>
</feature>
<gene>
    <name evidence="9" type="ORF">OKIOD_LOCUS1017</name>
</gene>
<keyword evidence="10" id="KW-1185">Reference proteome</keyword>
<name>A0ABN7RLP0_OIKDI</name>
<dbReference type="Gene3D" id="2.60.40.3210">
    <property type="entry name" value="Zona pellucida, ZP-N domain"/>
    <property type="match status" value="1"/>
</dbReference>
<dbReference type="PROSITE" id="PS00010">
    <property type="entry name" value="ASX_HYDROXYL"/>
    <property type="match status" value="3"/>
</dbReference>
<dbReference type="InterPro" id="IPR024731">
    <property type="entry name" value="NELL2-like_EGF"/>
</dbReference>
<evidence type="ECO:0000256" key="4">
    <source>
        <dbReference type="ARBA" id="ARBA00023157"/>
    </source>
</evidence>
<keyword evidence="4" id="KW-1015">Disulfide bond</keyword>
<accession>A0ABN7RLP0</accession>
<dbReference type="Pfam" id="PF12947">
    <property type="entry name" value="EGF_3"/>
    <property type="match status" value="3"/>
</dbReference>
<reference evidence="9 10" key="1">
    <citation type="submission" date="2021-04" db="EMBL/GenBank/DDBJ databases">
        <authorList>
            <person name="Bliznina A."/>
        </authorList>
    </citation>
    <scope>NUCLEOTIDE SEQUENCE [LARGE SCALE GENOMIC DNA]</scope>
</reference>
<dbReference type="InterPro" id="IPR051586">
    <property type="entry name" value="PKC-binding_NELL"/>
</dbReference>
<feature type="domain" description="EGF-like" evidence="7">
    <location>
        <begin position="110"/>
        <end position="148"/>
    </location>
</feature>
<keyword evidence="2" id="KW-0732">Signal</keyword>
<evidence type="ECO:0000259" key="8">
    <source>
        <dbReference type="PROSITE" id="PS51034"/>
    </source>
</evidence>
<dbReference type="InterPro" id="IPR000742">
    <property type="entry name" value="EGF"/>
</dbReference>
<dbReference type="CDD" id="cd00054">
    <property type="entry name" value="EGF_CA"/>
    <property type="match status" value="3"/>
</dbReference>
<dbReference type="SUPFAM" id="SSF57184">
    <property type="entry name" value="Growth factor receptor domain"/>
    <property type="match status" value="1"/>
</dbReference>
<dbReference type="SUPFAM" id="SSF57196">
    <property type="entry name" value="EGF/Laminin"/>
    <property type="match status" value="2"/>
</dbReference>
<keyword evidence="1 6" id="KW-0245">EGF-like domain</keyword>
<evidence type="ECO:0000256" key="1">
    <source>
        <dbReference type="ARBA" id="ARBA00022536"/>
    </source>
</evidence>
<feature type="domain" description="EGF-like" evidence="7">
    <location>
        <begin position="149"/>
        <end position="186"/>
    </location>
</feature>
<dbReference type="InterPro" id="IPR000152">
    <property type="entry name" value="EGF-type_Asp/Asn_hydroxyl_site"/>
</dbReference>
<dbReference type="EMBL" id="OU015568">
    <property type="protein sequence ID" value="CAG5080058.1"/>
    <property type="molecule type" value="Genomic_DNA"/>
</dbReference>
<feature type="domain" description="EGF-like" evidence="7">
    <location>
        <begin position="3"/>
        <end position="37"/>
    </location>
</feature>
<dbReference type="PROSITE" id="PS01187">
    <property type="entry name" value="EGF_CA"/>
    <property type="match status" value="2"/>
</dbReference>
<evidence type="ECO:0000256" key="2">
    <source>
        <dbReference type="ARBA" id="ARBA00022729"/>
    </source>
</evidence>
<dbReference type="InterPro" id="IPR001881">
    <property type="entry name" value="EGF-like_Ca-bd_dom"/>
</dbReference>
<protein>
    <submittedName>
        <fullName evidence="9">Oidioi.mRNA.OKI2018_I69.PAR.g9459.t1.cds</fullName>
    </submittedName>
</protein>
<evidence type="ECO:0000313" key="10">
    <source>
        <dbReference type="Proteomes" id="UP001158576"/>
    </source>
</evidence>
<dbReference type="InterPro" id="IPR013032">
    <property type="entry name" value="EGF-like_CS"/>
</dbReference>
<dbReference type="SMART" id="SM00179">
    <property type="entry name" value="EGF_CA"/>
    <property type="match status" value="5"/>
</dbReference>
<dbReference type="InterPro" id="IPR001507">
    <property type="entry name" value="ZP_dom"/>
</dbReference>
<dbReference type="Proteomes" id="UP001158576">
    <property type="component" value="Chromosome PAR"/>
</dbReference>
<evidence type="ECO:0000259" key="7">
    <source>
        <dbReference type="PROSITE" id="PS50026"/>
    </source>
</evidence>
<dbReference type="Gene3D" id="2.10.25.10">
    <property type="entry name" value="Laminin"/>
    <property type="match status" value="5"/>
</dbReference>
<evidence type="ECO:0000256" key="6">
    <source>
        <dbReference type="PROSITE-ProRule" id="PRU00076"/>
    </source>
</evidence>
<keyword evidence="3" id="KW-0677">Repeat</keyword>
<dbReference type="InterPro" id="IPR009030">
    <property type="entry name" value="Growth_fac_rcpt_cys_sf"/>
</dbReference>
<organism evidence="9 10">
    <name type="scientific">Oikopleura dioica</name>
    <name type="common">Tunicate</name>
    <dbReference type="NCBI Taxonomy" id="34765"/>
    <lineage>
        <taxon>Eukaryota</taxon>
        <taxon>Metazoa</taxon>
        <taxon>Chordata</taxon>
        <taxon>Tunicata</taxon>
        <taxon>Appendicularia</taxon>
        <taxon>Copelata</taxon>
        <taxon>Oikopleuridae</taxon>
        <taxon>Oikopleura</taxon>
    </lineage>
</organism>
<dbReference type="PROSITE" id="PS01186">
    <property type="entry name" value="EGF_2"/>
    <property type="match status" value="3"/>
</dbReference>
<dbReference type="Pfam" id="PF07645">
    <property type="entry name" value="EGF_CA"/>
    <property type="match status" value="1"/>
</dbReference>
<feature type="domain" description="EGF-like" evidence="7">
    <location>
        <begin position="38"/>
        <end position="76"/>
    </location>
</feature>
<evidence type="ECO:0000256" key="5">
    <source>
        <dbReference type="ARBA" id="ARBA00023180"/>
    </source>
</evidence>
<dbReference type="PROSITE" id="PS51034">
    <property type="entry name" value="ZP_2"/>
    <property type="match status" value="1"/>
</dbReference>
<dbReference type="Pfam" id="PF12661">
    <property type="entry name" value="hEGF"/>
    <property type="match status" value="1"/>
</dbReference>
<keyword evidence="5" id="KW-0325">Glycoprotein</keyword>
<dbReference type="InterPro" id="IPR018097">
    <property type="entry name" value="EGF_Ca-bd_CS"/>
</dbReference>
<comment type="caution">
    <text evidence="6">Lacks conserved residue(s) required for the propagation of feature annotation.</text>
</comment>
<sequence length="379" mass="39926">MEEAPPCDSIGGLCTDTVGSFTCACDAGFSGDGLNCTNIDECLLSPCHADAVCDDLVGSFTCSCKPGYSGDGFVCQDVDESLATCNNIPGSFECPCNSGYEGDGVTECTDIDECALDFCDTNASCNNTIGSVDCTCNVGYSGNGTYCENVNECDQVDVCQEYSTCTDTVGSFYCTCNAGYRLHTAQIGSEDGDTIDLCVEIVDCQDGFRGGCSHSCAAGECLCPACWELGLNGKDCSPSPQETEVVCSAAGIDIKMSDCVVGDNTVELIEGTCKAVKSQDGAEHILATALNECGTSALHKGDCIMFSNQVIFTPPEVNGLIIHKKIAAQVDCFFNATASATNTYRVVNETEPEPFGIQLKKGFSPRSILFPLNRLSHKM</sequence>
<evidence type="ECO:0000313" key="9">
    <source>
        <dbReference type="EMBL" id="CAG5080058.1"/>
    </source>
</evidence>
<dbReference type="PANTHER" id="PTHR24042:SF5">
    <property type="entry name" value="EGF-LIKE CALCIUM-BINDING DOMAIN-CONTAINING PROTEIN"/>
    <property type="match status" value="1"/>
</dbReference>
<dbReference type="SMART" id="SM00181">
    <property type="entry name" value="EGF"/>
    <property type="match status" value="6"/>
</dbReference>
<dbReference type="InterPro" id="IPR049883">
    <property type="entry name" value="NOTCH1_EGF-like"/>
</dbReference>
<evidence type="ECO:0000256" key="3">
    <source>
        <dbReference type="ARBA" id="ARBA00022737"/>
    </source>
</evidence>
<dbReference type="PANTHER" id="PTHR24042">
    <property type="entry name" value="NEL HOMOLOG"/>
    <property type="match status" value="1"/>
</dbReference>
<proteinExistence type="predicted"/>